<dbReference type="Proteomes" id="UP001159363">
    <property type="component" value="Chromosome 1"/>
</dbReference>
<proteinExistence type="predicted"/>
<evidence type="ECO:0000313" key="2">
    <source>
        <dbReference type="Proteomes" id="UP001159363"/>
    </source>
</evidence>
<evidence type="ECO:0000313" key="1">
    <source>
        <dbReference type="EMBL" id="KAJ8898083.1"/>
    </source>
</evidence>
<comment type="caution">
    <text evidence="1">The sequence shown here is derived from an EMBL/GenBank/DDBJ whole genome shotgun (WGS) entry which is preliminary data.</text>
</comment>
<reference evidence="1 2" key="1">
    <citation type="submission" date="2023-02" db="EMBL/GenBank/DDBJ databases">
        <title>LHISI_Scaffold_Assembly.</title>
        <authorList>
            <person name="Stuart O.P."/>
            <person name="Cleave R."/>
            <person name="Magrath M.J.L."/>
            <person name="Mikheyev A.S."/>
        </authorList>
    </citation>
    <scope>NUCLEOTIDE SEQUENCE [LARGE SCALE GENOMIC DNA]</scope>
    <source>
        <strain evidence="1">Daus_M_001</strain>
        <tissue evidence="1">Leg muscle</tissue>
    </source>
</reference>
<organism evidence="1 2">
    <name type="scientific">Dryococelus australis</name>
    <dbReference type="NCBI Taxonomy" id="614101"/>
    <lineage>
        <taxon>Eukaryota</taxon>
        <taxon>Metazoa</taxon>
        <taxon>Ecdysozoa</taxon>
        <taxon>Arthropoda</taxon>
        <taxon>Hexapoda</taxon>
        <taxon>Insecta</taxon>
        <taxon>Pterygota</taxon>
        <taxon>Neoptera</taxon>
        <taxon>Polyneoptera</taxon>
        <taxon>Phasmatodea</taxon>
        <taxon>Verophasmatodea</taxon>
        <taxon>Anareolatae</taxon>
        <taxon>Phasmatidae</taxon>
        <taxon>Eurycanthinae</taxon>
        <taxon>Dryococelus</taxon>
    </lineage>
</organism>
<sequence>MPRRQEVACVSRGLASCASADRSCKERVLILPVNSRTGTGLAAAAFVTCGVAKSSRAESCRRLGPHGLASSPRARSLWECFAVPHYMPDGVRLFPFLIAIVLSGSSGVSSVDGDKKTANKGFLSWVGFPPVMTAGRQAGSLAELASPLTRDGFKCSDARVRHTASRYVTDFSTKKLLHSRIFALAFAFPIGTRSPTKIPHTPVQSLACRGDGAIIERGSIAIIAPAPLSPIRESSSSKLPDTGKIPNDAITVWLMNLYCQILTRWKIQKLPLTSRVPPFGSPRSPDPTPSEFYLCSHVKHWCTTLLCITENSLRPAFVQHSKPSRTRRPSSMMYSATCCGAAVYASNTEETILSRCCTLSPYPGFEPRASRTPDRWHTNLLRHGRSAVYLFIATDDKSRVELKDFNGS</sequence>
<accession>A0ABQ9IN13</accession>
<name>A0ABQ9IN13_9NEOP</name>
<dbReference type="EMBL" id="JARBHB010000001">
    <property type="protein sequence ID" value="KAJ8898083.1"/>
    <property type="molecule type" value="Genomic_DNA"/>
</dbReference>
<gene>
    <name evidence="1" type="ORF">PR048_003443</name>
</gene>
<keyword evidence="2" id="KW-1185">Reference proteome</keyword>
<protein>
    <submittedName>
        <fullName evidence="1">Uncharacterized protein</fullName>
    </submittedName>
</protein>